<protein>
    <submittedName>
        <fullName evidence="2">Methyltransferase domain-containing protein</fullName>
    </submittedName>
</protein>
<dbReference type="GO" id="GO:0008757">
    <property type="term" value="F:S-adenosylmethionine-dependent methyltransferase activity"/>
    <property type="evidence" value="ECO:0007669"/>
    <property type="project" value="InterPro"/>
</dbReference>
<evidence type="ECO:0000313" key="3">
    <source>
        <dbReference type="Proteomes" id="UP000243250"/>
    </source>
</evidence>
<dbReference type="AlphaFoldDB" id="A0A1I6GUZ0"/>
<evidence type="ECO:0000259" key="1">
    <source>
        <dbReference type="Pfam" id="PF08241"/>
    </source>
</evidence>
<dbReference type="InterPro" id="IPR029063">
    <property type="entry name" value="SAM-dependent_MTases_sf"/>
</dbReference>
<feature type="domain" description="Methyltransferase type 11" evidence="1">
    <location>
        <begin position="41"/>
        <end position="89"/>
    </location>
</feature>
<proteinExistence type="predicted"/>
<dbReference type="STRING" id="555875.SAMN04488124_1552"/>
<keyword evidence="2" id="KW-0808">Transferase</keyword>
<dbReference type="GO" id="GO:0032259">
    <property type="term" value="P:methylation"/>
    <property type="evidence" value="ECO:0007669"/>
    <property type="project" value="UniProtKB-KW"/>
</dbReference>
<evidence type="ECO:0000313" key="2">
    <source>
        <dbReference type="EMBL" id="SFR45877.1"/>
    </source>
</evidence>
<accession>A0A1I6GUZ0</accession>
<keyword evidence="3" id="KW-1185">Reference proteome</keyword>
<dbReference type="Pfam" id="PF08241">
    <property type="entry name" value="Methyltransf_11"/>
    <property type="match status" value="1"/>
</dbReference>
<dbReference type="SUPFAM" id="SSF53335">
    <property type="entry name" value="S-adenosyl-L-methionine-dependent methyltransferases"/>
    <property type="match status" value="1"/>
</dbReference>
<keyword evidence="2" id="KW-0489">Methyltransferase</keyword>
<gene>
    <name evidence="2" type="ORF">SAMN04488124_1552</name>
</gene>
<dbReference type="EMBL" id="FOYS01000002">
    <property type="protein sequence ID" value="SFR45877.1"/>
    <property type="molecule type" value="Genomic_DNA"/>
</dbReference>
<dbReference type="Gene3D" id="3.40.50.150">
    <property type="entry name" value="Vaccinia Virus protein VP39"/>
    <property type="match status" value="1"/>
</dbReference>
<sequence>MSAAERRVNLGCGDDVRDGWVNVDYRPGETGVGGDDVEPDVNQDLTETPWPFEDDAFDHALMDNVLEHLPNATDAVREVARIVEPGGTVEIRCPYPNNPSAHRTDHVRHIHPVEFLEGNYLYDGLFEVADWELSRVRLGRVFPSDESALWVCDTFGLFGIDEWSVTLRILDADD</sequence>
<name>A0A1I6GUZ0_9EURY</name>
<dbReference type="RefSeq" id="WP_089878785.1">
    <property type="nucleotide sequence ID" value="NZ_FOYS01000002.1"/>
</dbReference>
<reference evidence="3" key="1">
    <citation type="submission" date="2016-10" db="EMBL/GenBank/DDBJ databases">
        <authorList>
            <person name="Varghese N."/>
            <person name="Submissions S."/>
        </authorList>
    </citation>
    <scope>NUCLEOTIDE SEQUENCE [LARGE SCALE GENOMIC DNA]</scope>
    <source>
        <strain evidence="3">CGMCC 1.8711</strain>
    </source>
</reference>
<organism evidence="2 3">
    <name type="scientific">Halogeometricum limi</name>
    <dbReference type="NCBI Taxonomy" id="555875"/>
    <lineage>
        <taxon>Archaea</taxon>
        <taxon>Methanobacteriati</taxon>
        <taxon>Methanobacteriota</taxon>
        <taxon>Stenosarchaea group</taxon>
        <taxon>Halobacteria</taxon>
        <taxon>Halobacteriales</taxon>
        <taxon>Haloferacaceae</taxon>
        <taxon>Halogeometricum</taxon>
    </lineage>
</organism>
<dbReference type="Proteomes" id="UP000243250">
    <property type="component" value="Unassembled WGS sequence"/>
</dbReference>
<dbReference type="OrthoDB" id="297814at2157"/>
<dbReference type="InterPro" id="IPR013216">
    <property type="entry name" value="Methyltransf_11"/>
</dbReference>